<dbReference type="Gene3D" id="1.10.10.10">
    <property type="entry name" value="Winged helix-like DNA-binding domain superfamily/Winged helix DNA-binding domain"/>
    <property type="match status" value="1"/>
</dbReference>
<keyword evidence="1" id="KW-0238">DNA-binding</keyword>
<dbReference type="PROSITE" id="PS50110">
    <property type="entry name" value="RESPONSE_REGULATORY"/>
    <property type="match status" value="1"/>
</dbReference>
<dbReference type="CDD" id="cd06170">
    <property type="entry name" value="LuxR_C_like"/>
    <property type="match status" value="1"/>
</dbReference>
<protein>
    <submittedName>
        <fullName evidence="5">Two component transcriptional regulator, LuxR family</fullName>
    </submittedName>
</protein>
<feature type="domain" description="HTH luxR-type" evidence="3">
    <location>
        <begin position="135"/>
        <end position="200"/>
    </location>
</feature>
<dbReference type="PANTHER" id="PTHR43214">
    <property type="entry name" value="TWO-COMPONENT RESPONSE REGULATOR"/>
    <property type="match status" value="1"/>
</dbReference>
<dbReference type="eggNOG" id="COG4566">
    <property type="taxonomic scope" value="Bacteria"/>
</dbReference>
<dbReference type="PRINTS" id="PR00038">
    <property type="entry name" value="HTHLUXR"/>
</dbReference>
<dbReference type="SMART" id="SM00421">
    <property type="entry name" value="HTH_LUXR"/>
    <property type="match status" value="1"/>
</dbReference>
<dbReference type="SUPFAM" id="SSF52172">
    <property type="entry name" value="CheY-like"/>
    <property type="match status" value="1"/>
</dbReference>
<dbReference type="PANTHER" id="PTHR43214:SF44">
    <property type="entry name" value="TWO-COMPONENT RESPONSE REGULATOR"/>
    <property type="match status" value="1"/>
</dbReference>
<dbReference type="Pfam" id="PF00072">
    <property type="entry name" value="Response_reg"/>
    <property type="match status" value="1"/>
</dbReference>
<dbReference type="PROSITE" id="PS50043">
    <property type="entry name" value="HTH_LUXR_2"/>
    <property type="match status" value="1"/>
</dbReference>
<dbReference type="InterPro" id="IPR000792">
    <property type="entry name" value="Tscrpt_reg_LuxR_C"/>
</dbReference>
<dbReference type="STRING" id="156889.Mmc1_3389"/>
<dbReference type="InterPro" id="IPR011006">
    <property type="entry name" value="CheY-like_superfamily"/>
</dbReference>
<evidence type="ECO:0000313" key="5">
    <source>
        <dbReference type="EMBL" id="ABK45875.1"/>
    </source>
</evidence>
<dbReference type="InterPro" id="IPR036388">
    <property type="entry name" value="WH-like_DNA-bd_sf"/>
</dbReference>
<dbReference type="OrthoDB" id="9782655at2"/>
<dbReference type="Pfam" id="PF00196">
    <property type="entry name" value="GerE"/>
    <property type="match status" value="1"/>
</dbReference>
<feature type="domain" description="Response regulatory" evidence="4">
    <location>
        <begin position="5"/>
        <end position="119"/>
    </location>
</feature>
<dbReference type="GO" id="GO:0006355">
    <property type="term" value="P:regulation of DNA-templated transcription"/>
    <property type="evidence" value="ECO:0007669"/>
    <property type="project" value="InterPro"/>
</dbReference>
<dbReference type="RefSeq" id="WP_011714934.1">
    <property type="nucleotide sequence ID" value="NC_008576.1"/>
</dbReference>
<dbReference type="GO" id="GO:0003677">
    <property type="term" value="F:DNA binding"/>
    <property type="evidence" value="ECO:0007669"/>
    <property type="project" value="UniProtKB-KW"/>
</dbReference>
<feature type="modified residue" description="4-aspartylphosphate" evidence="2">
    <location>
        <position position="54"/>
    </location>
</feature>
<reference evidence="5 6" key="2">
    <citation type="journal article" date="2012" name="Int. J. Syst. Evol. Microbiol.">
        <title>Magnetococcus marinus gen. nov., sp. nov., a marine, magnetotactic bacterium that represents a novel lineage (Magnetococcaceae fam. nov.; Magnetococcales ord. nov.) at the base of the Alphaproteobacteria.</title>
        <authorList>
            <person name="Bazylinski D.A."/>
            <person name="Williams T.J."/>
            <person name="Lefevre C.T."/>
            <person name="Berg R.J."/>
            <person name="Zhang C.L."/>
            <person name="Bowser S.S."/>
            <person name="Dean A.J."/>
            <person name="Beveridge T.J."/>
        </authorList>
    </citation>
    <scope>NUCLEOTIDE SEQUENCE [LARGE SCALE GENOMIC DNA]</scope>
    <source>
        <strain evidence="6">ATCC BAA-1437 / JCM 17883 / MC-1</strain>
    </source>
</reference>
<dbReference type="GO" id="GO:0000160">
    <property type="term" value="P:phosphorelay signal transduction system"/>
    <property type="evidence" value="ECO:0007669"/>
    <property type="project" value="InterPro"/>
</dbReference>
<dbReference type="InterPro" id="IPR039420">
    <property type="entry name" value="WalR-like"/>
</dbReference>
<dbReference type="Gene3D" id="3.40.50.2300">
    <property type="match status" value="1"/>
</dbReference>
<name>A0LD32_MAGMM</name>
<sequence>MKNARLHVINPDEVATSVLFRLLAPTGIESRHYPCAEDFLNQYQANGPACLLVDMLLPDWGPLRLLGELKRRQIHHPCIFMSYRCEEQTLMELLEQQAFAFIKKPLNQVKLTELIQVAMGQDQKQFPLQQRVMQLADDLEKLGKNERRVVDLVVKGLSAREIAATLQVSPRTVENQRLKAYAKLGVATTVEMVRRYTERESYHALT</sequence>
<evidence type="ECO:0000259" key="3">
    <source>
        <dbReference type="PROSITE" id="PS50043"/>
    </source>
</evidence>
<dbReference type="EMBL" id="CP000471">
    <property type="protein sequence ID" value="ABK45875.1"/>
    <property type="molecule type" value="Genomic_DNA"/>
</dbReference>
<dbReference type="SUPFAM" id="SSF46894">
    <property type="entry name" value="C-terminal effector domain of the bipartite response regulators"/>
    <property type="match status" value="1"/>
</dbReference>
<keyword evidence="6" id="KW-1185">Reference proteome</keyword>
<accession>A0LD32</accession>
<evidence type="ECO:0000256" key="2">
    <source>
        <dbReference type="PROSITE-ProRule" id="PRU00169"/>
    </source>
</evidence>
<dbReference type="Proteomes" id="UP000002586">
    <property type="component" value="Chromosome"/>
</dbReference>
<dbReference type="KEGG" id="mgm:Mmc1_3389"/>
<evidence type="ECO:0000256" key="1">
    <source>
        <dbReference type="ARBA" id="ARBA00023125"/>
    </source>
</evidence>
<reference evidence="6" key="1">
    <citation type="journal article" date="2009" name="Appl. Environ. Microbiol.">
        <title>Complete genome sequence of the chemolithoautotrophic marine magnetotactic coccus strain MC-1.</title>
        <authorList>
            <person name="Schubbe S."/>
            <person name="Williams T.J."/>
            <person name="Xie G."/>
            <person name="Kiss H.E."/>
            <person name="Brettin T.S."/>
            <person name="Martinez D."/>
            <person name="Ross C.A."/>
            <person name="Schuler D."/>
            <person name="Cox B.L."/>
            <person name="Nealson K.H."/>
            <person name="Bazylinski D.A."/>
        </authorList>
    </citation>
    <scope>NUCLEOTIDE SEQUENCE [LARGE SCALE GENOMIC DNA]</scope>
    <source>
        <strain evidence="6">ATCC BAA-1437 / JCM 17883 / MC-1</strain>
    </source>
</reference>
<gene>
    <name evidence="5" type="ordered locus">Mmc1_3389</name>
</gene>
<dbReference type="InterPro" id="IPR001789">
    <property type="entry name" value="Sig_transdc_resp-reg_receiver"/>
</dbReference>
<evidence type="ECO:0000259" key="4">
    <source>
        <dbReference type="PROSITE" id="PS50110"/>
    </source>
</evidence>
<dbReference type="HOGENOM" id="CLU_000445_90_4_5"/>
<organism evidence="5 6">
    <name type="scientific">Magnetococcus marinus (strain ATCC BAA-1437 / JCM 17883 / MC-1)</name>
    <dbReference type="NCBI Taxonomy" id="156889"/>
    <lineage>
        <taxon>Bacteria</taxon>
        <taxon>Pseudomonadati</taxon>
        <taxon>Pseudomonadota</taxon>
        <taxon>Magnetococcia</taxon>
        <taxon>Magnetococcales</taxon>
        <taxon>Magnetococcaceae</taxon>
        <taxon>Magnetococcus</taxon>
    </lineage>
</organism>
<dbReference type="AlphaFoldDB" id="A0LD32"/>
<evidence type="ECO:0000313" key="6">
    <source>
        <dbReference type="Proteomes" id="UP000002586"/>
    </source>
</evidence>
<proteinExistence type="predicted"/>
<keyword evidence="2" id="KW-0597">Phosphoprotein</keyword>
<dbReference type="InterPro" id="IPR016032">
    <property type="entry name" value="Sig_transdc_resp-reg_C-effctor"/>
</dbReference>
<dbReference type="SMART" id="SM00448">
    <property type="entry name" value="REC"/>
    <property type="match status" value="1"/>
</dbReference>